<sequence length="237" mass="27489">MKRICLAPWGMLPLRLRRNECLLLSVYLVCVPLLVTQFWQDEARSYRTPRQQGGELETATLMTVEHITSGVLPKHNRTQHLKAAEATNVSKETAGPSDIFRNGSVFQTNRTLVDTPEDILNFFNTLESKTWRFSKKRVTRFRFNFPRVSRPYVKDIGIRTHLLACNAGIIDRNFKRMHSLSRNWLQKYQSIFRIGKFGKSTLLAFPFMVPGGHQRRVVKMQQVIQAQRISNKARISL</sequence>
<accession>C3Y3X9</accession>
<evidence type="ECO:0000313" key="2">
    <source>
        <dbReference type="EMBL" id="EEN65005.1"/>
    </source>
</evidence>
<dbReference type="InParanoid" id="C3Y3X9"/>
<organism>
    <name type="scientific">Branchiostoma floridae</name>
    <name type="common">Florida lancelet</name>
    <name type="synonym">Amphioxus</name>
    <dbReference type="NCBI Taxonomy" id="7739"/>
    <lineage>
        <taxon>Eukaryota</taxon>
        <taxon>Metazoa</taxon>
        <taxon>Chordata</taxon>
        <taxon>Cephalochordata</taxon>
        <taxon>Leptocardii</taxon>
        <taxon>Amphioxiformes</taxon>
        <taxon>Branchiostomatidae</taxon>
        <taxon>Branchiostoma</taxon>
    </lineage>
</organism>
<reference evidence="2" key="1">
    <citation type="journal article" date="2008" name="Nature">
        <title>The amphioxus genome and the evolution of the chordate karyotype.</title>
        <authorList>
            <consortium name="US DOE Joint Genome Institute (JGI-PGF)"/>
            <person name="Putnam N.H."/>
            <person name="Butts T."/>
            <person name="Ferrier D.E.K."/>
            <person name="Furlong R.F."/>
            <person name="Hellsten U."/>
            <person name="Kawashima T."/>
            <person name="Robinson-Rechavi M."/>
            <person name="Shoguchi E."/>
            <person name="Terry A."/>
            <person name="Yu J.-K."/>
            <person name="Benito-Gutierrez E.L."/>
            <person name="Dubchak I."/>
            <person name="Garcia-Fernandez J."/>
            <person name="Gibson-Brown J.J."/>
            <person name="Grigoriev I.V."/>
            <person name="Horton A.C."/>
            <person name="de Jong P.J."/>
            <person name="Jurka J."/>
            <person name="Kapitonov V.V."/>
            <person name="Kohara Y."/>
            <person name="Kuroki Y."/>
            <person name="Lindquist E."/>
            <person name="Lucas S."/>
            <person name="Osoegawa K."/>
            <person name="Pennacchio L.A."/>
            <person name="Salamov A.A."/>
            <person name="Satou Y."/>
            <person name="Sauka-Spengler T."/>
            <person name="Schmutz J."/>
            <person name="Shin-I T."/>
            <person name="Toyoda A."/>
            <person name="Bronner-Fraser M."/>
            <person name="Fujiyama A."/>
            <person name="Holland L.Z."/>
            <person name="Holland P.W.H."/>
            <person name="Satoh N."/>
            <person name="Rokhsar D.S."/>
        </authorList>
    </citation>
    <scope>NUCLEOTIDE SEQUENCE [LARGE SCALE GENOMIC DNA]</scope>
    <source>
        <strain evidence="2">S238N-H82</strain>
        <tissue evidence="2">Testes</tissue>
    </source>
</reference>
<dbReference type="EMBL" id="GG666484">
    <property type="protein sequence ID" value="EEN65005.1"/>
    <property type="molecule type" value="Genomic_DNA"/>
</dbReference>
<name>C3Y3X9_BRAFL</name>
<evidence type="ECO:0000256" key="1">
    <source>
        <dbReference type="SAM" id="Phobius"/>
    </source>
</evidence>
<keyword evidence="1" id="KW-1133">Transmembrane helix</keyword>
<keyword evidence="1" id="KW-0472">Membrane</keyword>
<proteinExistence type="predicted"/>
<protein>
    <submittedName>
        <fullName evidence="2">Uncharacterized protein</fullName>
    </submittedName>
</protein>
<gene>
    <name evidence="2" type="ORF">BRAFLDRAFT_84801</name>
</gene>
<dbReference type="AlphaFoldDB" id="C3Y3X9"/>
<keyword evidence="1" id="KW-0812">Transmembrane</keyword>
<feature type="transmembrane region" description="Helical" evidence="1">
    <location>
        <begin position="21"/>
        <end position="39"/>
    </location>
</feature>